<reference evidence="2" key="1">
    <citation type="submission" date="2021-04" db="EMBL/GenBank/DDBJ databases">
        <authorList>
            <person name="Rodrigo-Torres L."/>
            <person name="Arahal R. D."/>
            <person name="Lucena T."/>
        </authorList>
    </citation>
    <scope>NUCLEOTIDE SEQUENCE</scope>
    <source>
        <strain evidence="2">AS29M-1</strain>
    </source>
</reference>
<proteinExistence type="predicted"/>
<organism evidence="2 3">
    <name type="scientific">Parvicella tangerina</name>
    <dbReference type="NCBI Taxonomy" id="2829795"/>
    <lineage>
        <taxon>Bacteria</taxon>
        <taxon>Pseudomonadati</taxon>
        <taxon>Bacteroidota</taxon>
        <taxon>Flavobacteriia</taxon>
        <taxon>Flavobacteriales</taxon>
        <taxon>Parvicellaceae</taxon>
        <taxon>Parvicella</taxon>
    </lineage>
</organism>
<dbReference type="Proteomes" id="UP000683507">
    <property type="component" value="Chromosome"/>
</dbReference>
<protein>
    <submittedName>
        <fullName evidence="2">Uncharacterized protein</fullName>
    </submittedName>
</protein>
<feature type="signal peptide" evidence="1">
    <location>
        <begin position="1"/>
        <end position="26"/>
    </location>
</feature>
<name>A0A916JNN3_9FLAO</name>
<gene>
    <name evidence="2" type="ORF">CRYO30217_02277</name>
</gene>
<sequence>MKNFIKTHLSLAVALIALLSCESTQTTDPSETIAEQSYLPLIETFETNDLKWIQENTEHHFLEVDNGVYLIQAKDSTRQTSTAPYINDYLSELNEKFSVKINFNMLHRDVDFWSRAGLMITCASKEYKAFISNERKVIVTEHDYNDEGEFIIFEDVIEEDVMNQEIELELQIDGYKGEVLINEFGLGDFELQSKSVDGIRIFTSALTSIEVYEFSVTNL</sequence>
<evidence type="ECO:0000313" key="2">
    <source>
        <dbReference type="EMBL" id="CAG5083741.1"/>
    </source>
</evidence>
<keyword evidence="1" id="KW-0732">Signal</keyword>
<dbReference type="KEGG" id="ptan:CRYO30217_02277"/>
<dbReference type="RefSeq" id="WP_258542507.1">
    <property type="nucleotide sequence ID" value="NZ_OU015584.1"/>
</dbReference>
<evidence type="ECO:0000313" key="3">
    <source>
        <dbReference type="Proteomes" id="UP000683507"/>
    </source>
</evidence>
<dbReference type="AlphaFoldDB" id="A0A916JNN3"/>
<keyword evidence="3" id="KW-1185">Reference proteome</keyword>
<dbReference type="PROSITE" id="PS51257">
    <property type="entry name" value="PROKAR_LIPOPROTEIN"/>
    <property type="match status" value="1"/>
</dbReference>
<accession>A0A916JNN3</accession>
<feature type="chain" id="PRO_5038045924" evidence="1">
    <location>
        <begin position="27"/>
        <end position="219"/>
    </location>
</feature>
<evidence type="ECO:0000256" key="1">
    <source>
        <dbReference type="SAM" id="SignalP"/>
    </source>
</evidence>
<dbReference type="EMBL" id="OU015584">
    <property type="protein sequence ID" value="CAG5083741.1"/>
    <property type="molecule type" value="Genomic_DNA"/>
</dbReference>